<feature type="region of interest" description="Disordered" evidence="5">
    <location>
        <begin position="348"/>
        <end position="404"/>
    </location>
</feature>
<dbReference type="InterPro" id="IPR003591">
    <property type="entry name" value="Leu-rich_rpt_typical-subtyp"/>
</dbReference>
<dbReference type="SMART" id="SM00369">
    <property type="entry name" value="LRR_TYP"/>
    <property type="match status" value="4"/>
</dbReference>
<gene>
    <name evidence="6" type="primary">XRRA1</name>
    <name evidence="6" type="ORF">HDU87_000982</name>
</gene>
<feature type="region of interest" description="Disordered" evidence="5">
    <location>
        <begin position="739"/>
        <end position="774"/>
    </location>
</feature>
<dbReference type="PANTHER" id="PTHR22710:SF2">
    <property type="entry name" value="X-RAY RADIATION RESISTANCE-ASSOCIATED PROTEIN 1"/>
    <property type="match status" value="1"/>
</dbReference>
<evidence type="ECO:0000256" key="3">
    <source>
        <dbReference type="ARBA" id="ARBA00022614"/>
    </source>
</evidence>
<evidence type="ECO:0000313" key="6">
    <source>
        <dbReference type="EMBL" id="KAJ3168694.1"/>
    </source>
</evidence>
<evidence type="ECO:0000313" key="7">
    <source>
        <dbReference type="Proteomes" id="UP001212152"/>
    </source>
</evidence>
<dbReference type="PANTHER" id="PTHR22710">
    <property type="entry name" value="X-RAY RADIATION RESISTANCE ASSOCIATED PROTEIN 1 XRRA1"/>
    <property type="match status" value="1"/>
</dbReference>
<sequence length="1034" mass="109369">MQQPAPPRGGGAIRQQVISHPHKLTLDAPPPSINHHDAGAASPSASSRSAAASASRRPGDLTQKRKGKYVEIPQVLDGFFMLNKAPADDPDNVYLLDITGENLCLVIEDDLTMFANLQTLRCGENSLPFAKLGVLPGLRKLAIPCNGLTDLDLEVEGRYLCLEHLDVSYNRLTPAAIIVLASLPSLRSLDLSTNNLTMLPDALVDMTRWRDRVIESLLPKEELDALEGWMTRQEAGEQDTAPAAGPAVASPTAAPWRASLRDFLQADVPMTIVTDDRENGAQAGVPTTGEAVEQLPPHQSSDGLEAHIEQPEGDTSSAAASSEEETPQSTGPRVVSADDELAVLVDSDNEGSVVESAPAEHDGEAETSAPLKDAAVSPTPQRGSTDIAASVGSTAQPKMSAPDPQTVALAQQRTASAFAESHQFTVLPPGWQVPAASPGGPGFRRLEVLTLDNNRINTLAAFKILGALPSLRALTLSRNRIKSLAFLSQQSDATANTENDSIAAPVSKFDGFYQLTDLDLTFNQIRTPDALLGIAALPALAKVFLEGNPIMQRGAQKLAVREDGDAAGEVLGYIEFDPLLQLPAKYHITVADAIYHSVRASSSGPDAARTASASGTSGPAAAATSAATTTPATTISHHARPVRHHHYPPVLPTYHTTTAASRFLSHMRRANAPPPTIAASRFATPRAVADINPQQKDGESGAQRRRRRREYNFTDHDLEEIVRRGYIPDVAELVQFAEERGREADGDDGESDSYYGDEDPGHHSDEAAEYESDSALHSGQLHYDRNAHDETFLTGVHITTAAGDGATSTRSSLQSHPAAADAMYLRTPTPESAVDDDADAPPLPATLPASIRALRAALAACVSRPAALPKGYAAQTQASAAMAAAAAAGRRSAAAGNNKKGSIGAPWSTLGPRSRPPGQLPRIAGRGGGRAGGDEFLQIRRMVNGVNQRIQIVEENLAVLMDPSRPSPLASAGVLLPPSRKLLKRVHDEYARVERMYAAAALAQKNLAPEGAAADAGPSSQITSPTFVTEVGGM</sequence>
<keyword evidence="7" id="KW-1185">Reference proteome</keyword>
<keyword evidence="2" id="KW-0963">Cytoplasm</keyword>
<feature type="region of interest" description="Disordered" evidence="5">
    <location>
        <begin position="1011"/>
        <end position="1034"/>
    </location>
</feature>
<keyword evidence="4" id="KW-0677">Repeat</keyword>
<dbReference type="Gene3D" id="3.80.10.10">
    <property type="entry name" value="Ribonuclease Inhibitor"/>
    <property type="match status" value="2"/>
</dbReference>
<dbReference type="PROSITE" id="PS51450">
    <property type="entry name" value="LRR"/>
    <property type="match status" value="3"/>
</dbReference>
<evidence type="ECO:0000256" key="2">
    <source>
        <dbReference type="ARBA" id="ARBA00022490"/>
    </source>
</evidence>
<dbReference type="GO" id="GO:0005634">
    <property type="term" value="C:nucleus"/>
    <property type="evidence" value="ECO:0007669"/>
    <property type="project" value="TreeGrafter"/>
</dbReference>
<feature type="region of interest" description="Disordered" evidence="5">
    <location>
        <begin position="602"/>
        <end position="653"/>
    </location>
</feature>
<feature type="region of interest" description="Disordered" evidence="5">
    <location>
        <begin position="893"/>
        <end position="930"/>
    </location>
</feature>
<feature type="region of interest" description="Disordered" evidence="5">
    <location>
        <begin position="233"/>
        <end position="252"/>
    </location>
</feature>
<evidence type="ECO:0000256" key="4">
    <source>
        <dbReference type="ARBA" id="ARBA00022737"/>
    </source>
</evidence>
<dbReference type="InterPro" id="IPR032675">
    <property type="entry name" value="LRR_dom_sf"/>
</dbReference>
<feature type="compositionally biased region" description="Polar residues" evidence="5">
    <location>
        <begin position="1018"/>
        <end position="1027"/>
    </location>
</feature>
<dbReference type="Proteomes" id="UP001212152">
    <property type="component" value="Unassembled WGS sequence"/>
</dbReference>
<organism evidence="6 7">
    <name type="scientific">Geranomyces variabilis</name>
    <dbReference type="NCBI Taxonomy" id="109894"/>
    <lineage>
        <taxon>Eukaryota</taxon>
        <taxon>Fungi</taxon>
        <taxon>Fungi incertae sedis</taxon>
        <taxon>Chytridiomycota</taxon>
        <taxon>Chytridiomycota incertae sedis</taxon>
        <taxon>Chytridiomycetes</taxon>
        <taxon>Spizellomycetales</taxon>
        <taxon>Powellomycetaceae</taxon>
        <taxon>Geranomyces</taxon>
    </lineage>
</organism>
<dbReference type="InterPro" id="IPR001611">
    <property type="entry name" value="Leu-rich_rpt"/>
</dbReference>
<dbReference type="EMBL" id="JADGJQ010000118">
    <property type="protein sequence ID" value="KAJ3168694.1"/>
    <property type="molecule type" value="Genomic_DNA"/>
</dbReference>
<evidence type="ECO:0000256" key="5">
    <source>
        <dbReference type="SAM" id="MobiDB-lite"/>
    </source>
</evidence>
<proteinExistence type="predicted"/>
<feature type="compositionally biased region" description="Low complexity" evidence="5">
    <location>
        <begin position="241"/>
        <end position="252"/>
    </location>
</feature>
<feature type="region of interest" description="Disordered" evidence="5">
    <location>
        <begin position="1"/>
        <end position="66"/>
    </location>
</feature>
<name>A0AAD5TDA4_9FUNG</name>
<feature type="compositionally biased region" description="Basic residues" evidence="5">
    <location>
        <begin position="637"/>
        <end position="647"/>
    </location>
</feature>
<protein>
    <submittedName>
        <fullName evidence="6">X-ray radiation resistance-associated protein 1</fullName>
    </submittedName>
</protein>
<dbReference type="GO" id="GO:0005737">
    <property type="term" value="C:cytoplasm"/>
    <property type="evidence" value="ECO:0007669"/>
    <property type="project" value="UniProtKB-SubCell"/>
</dbReference>
<keyword evidence="3" id="KW-0433">Leucine-rich repeat</keyword>
<feature type="compositionally biased region" description="Low complexity" evidence="5">
    <location>
        <begin position="607"/>
        <end position="634"/>
    </location>
</feature>
<feature type="compositionally biased region" description="Low complexity" evidence="5">
    <location>
        <begin position="40"/>
        <end position="56"/>
    </location>
</feature>
<evidence type="ECO:0000256" key="1">
    <source>
        <dbReference type="ARBA" id="ARBA00004496"/>
    </source>
</evidence>
<dbReference type="Pfam" id="PF13855">
    <property type="entry name" value="LRR_8"/>
    <property type="match status" value="1"/>
</dbReference>
<dbReference type="SUPFAM" id="SSF52058">
    <property type="entry name" value="L domain-like"/>
    <property type="match status" value="1"/>
</dbReference>
<comment type="subcellular location">
    <subcellularLocation>
        <location evidence="1">Cytoplasm</location>
    </subcellularLocation>
</comment>
<comment type="caution">
    <text evidence="6">The sequence shown here is derived from an EMBL/GenBank/DDBJ whole genome shotgun (WGS) entry which is preliminary data.</text>
</comment>
<feature type="region of interest" description="Disordered" evidence="5">
    <location>
        <begin position="292"/>
        <end position="336"/>
    </location>
</feature>
<feature type="region of interest" description="Disordered" evidence="5">
    <location>
        <begin position="685"/>
        <end position="711"/>
    </location>
</feature>
<dbReference type="AlphaFoldDB" id="A0AAD5TDA4"/>
<feature type="compositionally biased region" description="Acidic residues" evidence="5">
    <location>
        <begin position="745"/>
        <end position="758"/>
    </location>
</feature>
<reference evidence="6" key="1">
    <citation type="submission" date="2020-05" db="EMBL/GenBank/DDBJ databases">
        <title>Phylogenomic resolution of chytrid fungi.</title>
        <authorList>
            <person name="Stajich J.E."/>
            <person name="Amses K."/>
            <person name="Simmons R."/>
            <person name="Seto K."/>
            <person name="Myers J."/>
            <person name="Bonds A."/>
            <person name="Quandt C.A."/>
            <person name="Barry K."/>
            <person name="Liu P."/>
            <person name="Grigoriev I."/>
            <person name="Longcore J.E."/>
            <person name="James T.Y."/>
        </authorList>
    </citation>
    <scope>NUCLEOTIDE SEQUENCE</scope>
    <source>
        <strain evidence="6">JEL0379</strain>
    </source>
</reference>
<accession>A0AAD5TDA4</accession>